<dbReference type="AlphaFoldDB" id="A0AAV1E8G8"/>
<name>A0AAV1E8G8_OLDCO</name>
<gene>
    <name evidence="1" type="ORF">OLC1_LOCUS22366</name>
</gene>
<dbReference type="EMBL" id="OX459125">
    <property type="protein sequence ID" value="CAI9115945.1"/>
    <property type="molecule type" value="Genomic_DNA"/>
</dbReference>
<proteinExistence type="predicted"/>
<sequence>MGEGFYTVADDKGFLLVGWVVPVKRVIRQLRCSGEFFICSAITHQWFSLPSSPPEPFVVESVGFVTLEESERFLTTYKVVVLLLRLKMLPLDTLTSRFFLQRQEFGYP</sequence>
<dbReference type="Proteomes" id="UP001161247">
    <property type="component" value="Chromosome 8"/>
</dbReference>
<evidence type="ECO:0000313" key="2">
    <source>
        <dbReference type="Proteomes" id="UP001161247"/>
    </source>
</evidence>
<protein>
    <submittedName>
        <fullName evidence="1">OLC1v1016963C1</fullName>
    </submittedName>
</protein>
<accession>A0AAV1E8G8</accession>
<keyword evidence="2" id="KW-1185">Reference proteome</keyword>
<organism evidence="1 2">
    <name type="scientific">Oldenlandia corymbosa var. corymbosa</name>
    <dbReference type="NCBI Taxonomy" id="529605"/>
    <lineage>
        <taxon>Eukaryota</taxon>
        <taxon>Viridiplantae</taxon>
        <taxon>Streptophyta</taxon>
        <taxon>Embryophyta</taxon>
        <taxon>Tracheophyta</taxon>
        <taxon>Spermatophyta</taxon>
        <taxon>Magnoliopsida</taxon>
        <taxon>eudicotyledons</taxon>
        <taxon>Gunneridae</taxon>
        <taxon>Pentapetalae</taxon>
        <taxon>asterids</taxon>
        <taxon>lamiids</taxon>
        <taxon>Gentianales</taxon>
        <taxon>Rubiaceae</taxon>
        <taxon>Rubioideae</taxon>
        <taxon>Spermacoceae</taxon>
        <taxon>Hedyotis-Oldenlandia complex</taxon>
        <taxon>Oldenlandia</taxon>
    </lineage>
</organism>
<evidence type="ECO:0000313" key="1">
    <source>
        <dbReference type="EMBL" id="CAI9115945.1"/>
    </source>
</evidence>
<reference evidence="1" key="1">
    <citation type="submission" date="2023-03" db="EMBL/GenBank/DDBJ databases">
        <authorList>
            <person name="Julca I."/>
        </authorList>
    </citation>
    <scope>NUCLEOTIDE SEQUENCE</scope>
</reference>